<dbReference type="EMBL" id="JAOPGA020001602">
    <property type="protein sequence ID" value="KAL0489768.1"/>
    <property type="molecule type" value="Genomic_DNA"/>
</dbReference>
<protein>
    <submittedName>
        <fullName evidence="2">QueC</fullName>
    </submittedName>
</protein>
<dbReference type="InterPro" id="IPR011044">
    <property type="entry name" value="Quino_amine_DH_bsu"/>
</dbReference>
<keyword evidence="3" id="KW-1185">Reference proteome</keyword>
<keyword evidence="1" id="KW-0732">Signal</keyword>
<feature type="chain" id="PRO_5043733159" evidence="1">
    <location>
        <begin position="17"/>
        <end position="299"/>
    </location>
</feature>
<organism evidence="2 3">
    <name type="scientific">Acrasis kona</name>
    <dbReference type="NCBI Taxonomy" id="1008807"/>
    <lineage>
        <taxon>Eukaryota</taxon>
        <taxon>Discoba</taxon>
        <taxon>Heterolobosea</taxon>
        <taxon>Tetramitia</taxon>
        <taxon>Eutetramitia</taxon>
        <taxon>Acrasidae</taxon>
        <taxon>Acrasis</taxon>
    </lineage>
</organism>
<proteinExistence type="predicted"/>
<dbReference type="SUPFAM" id="SSF50969">
    <property type="entry name" value="YVTN repeat-like/Quinoprotein amine dehydrogenase"/>
    <property type="match status" value="1"/>
</dbReference>
<feature type="signal peptide" evidence="1">
    <location>
        <begin position="1"/>
        <end position="16"/>
    </location>
</feature>
<evidence type="ECO:0000256" key="1">
    <source>
        <dbReference type="SAM" id="SignalP"/>
    </source>
</evidence>
<sequence>MLKVVLCFALLCAALAQAPYFTFTTDVLDFTQKPTFELLINATSGATKKISELPMEKPASIYPGQCVYNRYTNEFVVTTENVDKDYTVDLTTLDAKTGVVKKVTSTHKMTHLEIDDTNHNIYGIGYVEETDTWNFVYYNQTTNEITPQFPIKGLPMLGISTYCQKCRKLFFATIDDEGDFRIIGVDPLEMKVFSDAKPPAYPSALEMDSTKGILYAVLNYNLVSIVVQLDVKSGEVIRQITDLPINYNVFDTLYDPSIKTMYISCKNLQEESKLIAVNMETGKYVFSDELSYTLHCLDK</sequence>
<gene>
    <name evidence="2" type="ORF">AKO1_003927</name>
</gene>
<comment type="caution">
    <text evidence="2">The sequence shown here is derived from an EMBL/GenBank/DDBJ whole genome shotgun (WGS) entry which is preliminary data.</text>
</comment>
<reference evidence="2 3" key="1">
    <citation type="submission" date="2024-03" db="EMBL/GenBank/DDBJ databases">
        <title>The Acrasis kona genome and developmental transcriptomes reveal deep origins of eukaryotic multicellular pathways.</title>
        <authorList>
            <person name="Sheikh S."/>
            <person name="Fu C.-J."/>
            <person name="Brown M.W."/>
            <person name="Baldauf S.L."/>
        </authorList>
    </citation>
    <scope>NUCLEOTIDE SEQUENCE [LARGE SCALE GENOMIC DNA]</scope>
    <source>
        <strain evidence="2 3">ATCC MYA-3509</strain>
    </source>
</reference>
<accession>A0AAW2ZIT2</accession>
<dbReference type="AlphaFoldDB" id="A0AAW2ZIT2"/>
<dbReference type="Proteomes" id="UP001431209">
    <property type="component" value="Unassembled WGS sequence"/>
</dbReference>
<name>A0AAW2ZIT2_9EUKA</name>
<evidence type="ECO:0000313" key="3">
    <source>
        <dbReference type="Proteomes" id="UP001431209"/>
    </source>
</evidence>
<evidence type="ECO:0000313" key="2">
    <source>
        <dbReference type="EMBL" id="KAL0489768.1"/>
    </source>
</evidence>